<protein>
    <recommendedName>
        <fullName evidence="4">F-box domain-containing protein</fullName>
    </recommendedName>
</protein>
<evidence type="ECO:0000313" key="3">
    <source>
        <dbReference type="Proteomes" id="UP000186601"/>
    </source>
</evidence>
<feature type="transmembrane region" description="Helical" evidence="1">
    <location>
        <begin position="200"/>
        <end position="220"/>
    </location>
</feature>
<name>A0A2R6QIS8_9APHY</name>
<keyword evidence="1" id="KW-0472">Membrane</keyword>
<keyword evidence="1" id="KW-0812">Transmembrane</keyword>
<dbReference type="OrthoDB" id="2921803at2759"/>
<dbReference type="Proteomes" id="UP000186601">
    <property type="component" value="Unassembled WGS sequence"/>
</dbReference>
<comment type="caution">
    <text evidence="2">The sequence shown here is derived from an EMBL/GenBank/DDBJ whole genome shotgun (WGS) entry which is preliminary data.</text>
</comment>
<dbReference type="EMBL" id="MLYV02000328">
    <property type="protein sequence ID" value="PSS08897.1"/>
    <property type="molecule type" value="Genomic_DNA"/>
</dbReference>
<gene>
    <name evidence="2" type="ORF">PHLCEN_2v3387</name>
</gene>
<proteinExistence type="predicted"/>
<reference evidence="2 3" key="1">
    <citation type="submission" date="2018-02" db="EMBL/GenBank/DDBJ databases">
        <title>Genome sequence of the basidiomycete white-rot fungus Phlebia centrifuga.</title>
        <authorList>
            <person name="Granchi Z."/>
            <person name="Peng M."/>
            <person name="de Vries R.P."/>
            <person name="Hilden K."/>
            <person name="Makela M.R."/>
            <person name="Grigoriev I."/>
            <person name="Riley R."/>
        </authorList>
    </citation>
    <scope>NUCLEOTIDE SEQUENCE [LARGE SCALE GENOMIC DNA]</scope>
    <source>
        <strain evidence="2 3">FBCC195</strain>
    </source>
</reference>
<keyword evidence="1" id="KW-1133">Transmembrane helix</keyword>
<sequence length="411" mass="46486">MPKRSSNEQTALLPGELTDLIIDYLHNDKRTLQNCALVCRFWLPRSYLYLWSRVSLDERASSMREAIFQQAFKVVHCSFRIAPLIHTMEITSSIVPIKQRTRWLLDRIKRFPQLQKLKMVLSKAPIYNSVISTSVTTLILNDVDFNNVTHLYRFLCAFPNLCDLSLGYSGRYPPVLLGPSPSVQRVSPISHLKRLEFRPALVWAYTMGILFAGITPVIHVDSLRIGRLTSGGGMPAVVLRDMLLKAARPNLRELEIEAGAVGEYGGDATTNDIEYWLRPIDLSRAVNLRKLSLEIGHAHPHARMTRSIKSILSQLPPTVQDFTFVVSCNRFERVPSNSGSAVVSLLDWAVLAPALKTFYGTFVIRLQYPLVWDTSLPCLAQILPRNLRLEYTTEFGITLCYMDIVSPREGA</sequence>
<accession>A0A2R6QIS8</accession>
<evidence type="ECO:0000313" key="2">
    <source>
        <dbReference type="EMBL" id="PSS08897.1"/>
    </source>
</evidence>
<evidence type="ECO:0008006" key="4">
    <source>
        <dbReference type="Google" id="ProtNLM"/>
    </source>
</evidence>
<organism evidence="2 3">
    <name type="scientific">Hermanssonia centrifuga</name>
    <dbReference type="NCBI Taxonomy" id="98765"/>
    <lineage>
        <taxon>Eukaryota</taxon>
        <taxon>Fungi</taxon>
        <taxon>Dikarya</taxon>
        <taxon>Basidiomycota</taxon>
        <taxon>Agaricomycotina</taxon>
        <taxon>Agaricomycetes</taxon>
        <taxon>Polyporales</taxon>
        <taxon>Meruliaceae</taxon>
        <taxon>Hermanssonia</taxon>
    </lineage>
</organism>
<keyword evidence="3" id="KW-1185">Reference proteome</keyword>
<dbReference type="AlphaFoldDB" id="A0A2R6QIS8"/>
<evidence type="ECO:0000256" key="1">
    <source>
        <dbReference type="SAM" id="Phobius"/>
    </source>
</evidence>